<dbReference type="SUPFAM" id="SSF46585">
    <property type="entry name" value="HR1 repeat"/>
    <property type="match status" value="1"/>
</dbReference>
<feature type="coiled-coil region" evidence="1">
    <location>
        <begin position="72"/>
        <end position="167"/>
    </location>
</feature>
<dbReference type="GO" id="GO:0005737">
    <property type="term" value="C:cytoplasm"/>
    <property type="evidence" value="ECO:0007669"/>
    <property type="project" value="TreeGrafter"/>
</dbReference>
<comment type="caution">
    <text evidence="4">The sequence shown here is derived from an EMBL/GenBank/DDBJ whole genome shotgun (WGS) entry which is preliminary data.</text>
</comment>
<keyword evidence="5" id="KW-1185">Reference proteome</keyword>
<dbReference type="InterPro" id="IPR035899">
    <property type="entry name" value="DBL_dom_sf"/>
</dbReference>
<evidence type="ECO:0000256" key="2">
    <source>
        <dbReference type="SAM" id="MobiDB-lite"/>
    </source>
</evidence>
<dbReference type="InterPro" id="IPR036274">
    <property type="entry name" value="HR1_rpt_sf"/>
</dbReference>
<feature type="compositionally biased region" description="Low complexity" evidence="2">
    <location>
        <begin position="44"/>
        <end position="53"/>
    </location>
</feature>
<dbReference type="InterPro" id="IPR051492">
    <property type="entry name" value="Dynamin-Rho_GEF"/>
</dbReference>
<dbReference type="PANTHER" id="PTHR22834:SF20">
    <property type="entry name" value="SH3 DOMAIN-CONTAINING PROTEIN"/>
    <property type="match status" value="1"/>
</dbReference>
<proteinExistence type="predicted"/>
<name>A0A9W9ZUZ2_9CNID</name>
<dbReference type="AlphaFoldDB" id="A0A9W9ZUZ2"/>
<dbReference type="PROSITE" id="PS50010">
    <property type="entry name" value="DH_2"/>
    <property type="match status" value="1"/>
</dbReference>
<dbReference type="OrthoDB" id="6244550at2759"/>
<dbReference type="Gene3D" id="1.20.900.10">
    <property type="entry name" value="Dbl homology (DH) domain"/>
    <property type="match status" value="1"/>
</dbReference>
<dbReference type="InterPro" id="IPR000219">
    <property type="entry name" value="DH_dom"/>
</dbReference>
<dbReference type="GO" id="GO:0005085">
    <property type="term" value="F:guanyl-nucleotide exchange factor activity"/>
    <property type="evidence" value="ECO:0007669"/>
    <property type="project" value="InterPro"/>
</dbReference>
<organism evidence="4 5">
    <name type="scientific">Desmophyllum pertusum</name>
    <dbReference type="NCBI Taxonomy" id="174260"/>
    <lineage>
        <taxon>Eukaryota</taxon>
        <taxon>Metazoa</taxon>
        <taxon>Cnidaria</taxon>
        <taxon>Anthozoa</taxon>
        <taxon>Hexacorallia</taxon>
        <taxon>Scleractinia</taxon>
        <taxon>Caryophylliina</taxon>
        <taxon>Caryophylliidae</taxon>
        <taxon>Desmophyllum</taxon>
    </lineage>
</organism>
<accession>A0A9W9ZUZ2</accession>
<evidence type="ECO:0000256" key="1">
    <source>
        <dbReference type="SAM" id="Coils"/>
    </source>
</evidence>
<protein>
    <recommendedName>
        <fullName evidence="3">DH domain-containing protein</fullName>
    </recommendedName>
</protein>
<gene>
    <name evidence="4" type="ORF">OS493_038232</name>
</gene>
<reference evidence="4" key="1">
    <citation type="submission" date="2023-01" db="EMBL/GenBank/DDBJ databases">
        <title>Genome assembly of the deep-sea coral Lophelia pertusa.</title>
        <authorList>
            <person name="Herrera S."/>
            <person name="Cordes E."/>
        </authorList>
    </citation>
    <scope>NUCLEOTIDE SEQUENCE</scope>
    <source>
        <strain evidence="4">USNM1676648</strain>
        <tissue evidence="4">Polyp</tissue>
    </source>
</reference>
<evidence type="ECO:0000313" key="4">
    <source>
        <dbReference type="EMBL" id="KAJ7388357.1"/>
    </source>
</evidence>
<dbReference type="SUPFAM" id="SSF48065">
    <property type="entry name" value="DBL homology domain (DH-domain)"/>
    <property type="match status" value="1"/>
</dbReference>
<feature type="region of interest" description="Disordered" evidence="2">
    <location>
        <begin position="44"/>
        <end position="70"/>
    </location>
</feature>
<dbReference type="EMBL" id="MU825485">
    <property type="protein sequence ID" value="KAJ7388357.1"/>
    <property type="molecule type" value="Genomic_DNA"/>
</dbReference>
<feature type="domain" description="DH" evidence="3">
    <location>
        <begin position="230"/>
        <end position="308"/>
    </location>
</feature>
<sequence>MRAGPNPCLDHTLCIGKIRILMSPLELRRSNSLEQLSQIKSSTVTSVGSVKTSDQQSVNKGNSTEGTNVPGLLSLQDRIAEAEQNLKKEMKVHTGFKTISQLVMTDPVKQREMEAKVSQSHQKITEWQEELKHLKDEQVFLIESHRKKMLKIKIADLEADLEKQVRSQRSLEMLLGVVEENRKKEVMENIGMCAQLVEKIKTELTELEVSLHSLTEKTTASSQKHTWLNKDRRVLTALINTEKDYCNDLETLVCEALSGVKLQSTQLKDLDCEGLFGKIESILETSKKLLNSLENAVREQGRKGSRTW</sequence>
<dbReference type="Proteomes" id="UP001163046">
    <property type="component" value="Unassembled WGS sequence"/>
</dbReference>
<dbReference type="PANTHER" id="PTHR22834">
    <property type="entry name" value="NUCLEAR FUSION PROTEIN FUS2"/>
    <property type="match status" value="1"/>
</dbReference>
<dbReference type="Pfam" id="PF00621">
    <property type="entry name" value="RhoGEF"/>
    <property type="match status" value="1"/>
</dbReference>
<keyword evidence="1" id="KW-0175">Coiled coil</keyword>
<feature type="compositionally biased region" description="Polar residues" evidence="2">
    <location>
        <begin position="54"/>
        <end position="67"/>
    </location>
</feature>
<evidence type="ECO:0000313" key="5">
    <source>
        <dbReference type="Proteomes" id="UP001163046"/>
    </source>
</evidence>
<evidence type="ECO:0000259" key="3">
    <source>
        <dbReference type="PROSITE" id="PS50010"/>
    </source>
</evidence>